<reference evidence="3" key="1">
    <citation type="journal article" date="2020" name="Stud. Mycol.">
        <title>101 Dothideomycetes genomes: a test case for predicting lifestyles and emergence of pathogens.</title>
        <authorList>
            <person name="Haridas S."/>
            <person name="Albert R."/>
            <person name="Binder M."/>
            <person name="Bloem J."/>
            <person name="Labutti K."/>
            <person name="Salamov A."/>
            <person name="Andreopoulos B."/>
            <person name="Baker S."/>
            <person name="Barry K."/>
            <person name="Bills G."/>
            <person name="Bluhm B."/>
            <person name="Cannon C."/>
            <person name="Castanera R."/>
            <person name="Culley D."/>
            <person name="Daum C."/>
            <person name="Ezra D."/>
            <person name="Gonzalez J."/>
            <person name="Henrissat B."/>
            <person name="Kuo A."/>
            <person name="Liang C."/>
            <person name="Lipzen A."/>
            <person name="Lutzoni F."/>
            <person name="Magnuson J."/>
            <person name="Mondo S."/>
            <person name="Nolan M."/>
            <person name="Ohm R."/>
            <person name="Pangilinan J."/>
            <person name="Park H.-J."/>
            <person name="Ramirez L."/>
            <person name="Alfaro M."/>
            <person name="Sun H."/>
            <person name="Tritt A."/>
            <person name="Yoshinaga Y."/>
            <person name="Zwiers L.-H."/>
            <person name="Turgeon B."/>
            <person name="Goodwin S."/>
            <person name="Spatafora J."/>
            <person name="Crous P."/>
            <person name="Grigoriev I."/>
        </authorList>
    </citation>
    <scope>NUCLEOTIDE SEQUENCE</scope>
    <source>
        <strain evidence="3">CBS 269.34</strain>
    </source>
</reference>
<dbReference type="InterPro" id="IPR052895">
    <property type="entry name" value="HetReg/Transcr_Mod"/>
</dbReference>
<protein>
    <recommendedName>
        <fullName evidence="2">Heterokaryon incompatibility domain-containing protein</fullName>
    </recommendedName>
</protein>
<dbReference type="EMBL" id="MU004182">
    <property type="protein sequence ID" value="KAF2501313.1"/>
    <property type="molecule type" value="Genomic_DNA"/>
</dbReference>
<feature type="compositionally biased region" description="Basic and acidic residues" evidence="1">
    <location>
        <begin position="27"/>
        <end position="41"/>
    </location>
</feature>
<feature type="domain" description="Heterokaryon incompatibility" evidence="2">
    <location>
        <begin position="215"/>
        <end position="381"/>
    </location>
</feature>
<keyword evidence="4" id="KW-1185">Reference proteome</keyword>
<evidence type="ECO:0000313" key="3">
    <source>
        <dbReference type="EMBL" id="KAF2501313.1"/>
    </source>
</evidence>
<feature type="region of interest" description="Disordered" evidence="1">
    <location>
        <begin position="27"/>
        <end position="70"/>
    </location>
</feature>
<dbReference type="Proteomes" id="UP000799750">
    <property type="component" value="Unassembled WGS sequence"/>
</dbReference>
<feature type="compositionally biased region" description="Low complexity" evidence="1">
    <location>
        <begin position="147"/>
        <end position="157"/>
    </location>
</feature>
<sequence length="790" mass="89849">MSFTAVLPLVATVLYAGGRIRDQIRRSRREKLSREEEHYRSDISLTETSEDSSDDRTYRGHPPLLLPTAPEAPLHVPLKYPYYPPREYGPSNQGFGQETYSYDGWYNMVHPQTRRHSDEGIARHRHPRSSFDGLSQTSCTNARKAPESFQPQSAASAFSRSHHLQDVPLYPYSKLQGAHTIRLIELHPARYPGDDLHCSFYQADLVDNNRIPLSYEALSYAWGKPELPNVMWCDDTPSFRRGSRSPSERRDMWHLRITDSLNAALRAYRSTTKEIVFWIDAVCINQADSGEKMHQVKQMKRIYQEATRVQVWLGDEGQGGGQTLRWLEELGRWRQQFYPFTTMKLGKDVPQTVADSMQPSLPTLQHFLTRSWFRRRWVIQEVTTSRAAILSCGPYQCDWDDFAEAIKFLYDVDSRITLFRGTVLGVLQGLRLMDLMKSCPELTQGFGLLDSLNLFHAADTARAQDRILALLSFAENAESYIDFGQDYYTQSPEAFYTKFARNALERTQTLDILHLAGTFRPLDSASWVPDWRSSPRYRPFLNIRKYSAGIGGPQDSLTPPTPIIFSSGTNRLVIEGFVFDTIEDRSDSISKTPSFDDICSMIPQYRAVARYTVDDDQETRRKLATTLIADQALSERFPWLPMSRDTEEKASQTRLRRMLESGFEQLCRTAATSGGVSPGLTSPTPSWPSSHSSSPDTPRKHEYAQRYAALVSVTMSGRCLFRTASGHIGIGPEDLRNGDRIVVFVGARTPFVIRPGRGREGFEVVGDCYVHGIMKGEALGRDEWDQFVIA</sequence>
<dbReference type="PANTHER" id="PTHR24148:SF73">
    <property type="entry name" value="HET DOMAIN PROTEIN (AFU_ORTHOLOGUE AFUA_8G01020)"/>
    <property type="match status" value="1"/>
</dbReference>
<proteinExistence type="predicted"/>
<evidence type="ECO:0000256" key="1">
    <source>
        <dbReference type="SAM" id="MobiDB-lite"/>
    </source>
</evidence>
<feature type="region of interest" description="Disordered" evidence="1">
    <location>
        <begin position="116"/>
        <end position="157"/>
    </location>
</feature>
<evidence type="ECO:0000259" key="2">
    <source>
        <dbReference type="Pfam" id="PF06985"/>
    </source>
</evidence>
<dbReference type="Pfam" id="PF26639">
    <property type="entry name" value="Het-6_barrel"/>
    <property type="match status" value="1"/>
</dbReference>
<accession>A0A6A6RC37</accession>
<organism evidence="3 4">
    <name type="scientific">Lophium mytilinum</name>
    <dbReference type="NCBI Taxonomy" id="390894"/>
    <lineage>
        <taxon>Eukaryota</taxon>
        <taxon>Fungi</taxon>
        <taxon>Dikarya</taxon>
        <taxon>Ascomycota</taxon>
        <taxon>Pezizomycotina</taxon>
        <taxon>Dothideomycetes</taxon>
        <taxon>Pleosporomycetidae</taxon>
        <taxon>Mytilinidiales</taxon>
        <taxon>Mytilinidiaceae</taxon>
        <taxon>Lophium</taxon>
    </lineage>
</organism>
<feature type="compositionally biased region" description="Polar residues" evidence="1">
    <location>
        <begin position="132"/>
        <end position="141"/>
    </location>
</feature>
<dbReference type="InterPro" id="IPR010730">
    <property type="entry name" value="HET"/>
</dbReference>
<feature type="region of interest" description="Disordered" evidence="1">
    <location>
        <begin position="672"/>
        <end position="700"/>
    </location>
</feature>
<dbReference type="Pfam" id="PF06985">
    <property type="entry name" value="HET"/>
    <property type="match status" value="1"/>
</dbReference>
<evidence type="ECO:0000313" key="4">
    <source>
        <dbReference type="Proteomes" id="UP000799750"/>
    </source>
</evidence>
<dbReference type="OrthoDB" id="2157530at2759"/>
<dbReference type="PANTHER" id="PTHR24148">
    <property type="entry name" value="ANKYRIN REPEAT DOMAIN-CONTAINING PROTEIN 39 HOMOLOG-RELATED"/>
    <property type="match status" value="1"/>
</dbReference>
<gene>
    <name evidence="3" type="ORF">BU16DRAFT_577499</name>
</gene>
<feature type="compositionally biased region" description="Low complexity" evidence="1">
    <location>
        <begin position="678"/>
        <end position="696"/>
    </location>
</feature>
<dbReference type="AlphaFoldDB" id="A0A6A6RC37"/>
<name>A0A6A6RC37_9PEZI</name>